<dbReference type="SUPFAM" id="SSF56801">
    <property type="entry name" value="Acetyl-CoA synthetase-like"/>
    <property type="match status" value="1"/>
</dbReference>
<protein>
    <submittedName>
        <fullName evidence="3">Long-chain-fatty-acid--CoA ligase</fullName>
        <ecNumber evidence="3">6.2.1.3</ecNumber>
    </submittedName>
</protein>
<organism evidence="3 4">
    <name type="scientific">Thalassovita mediterranea</name>
    <dbReference type="NCBI Taxonomy" id="340021"/>
    <lineage>
        <taxon>Bacteria</taxon>
        <taxon>Pseudomonadati</taxon>
        <taxon>Pseudomonadota</taxon>
        <taxon>Alphaproteobacteria</taxon>
        <taxon>Rhodobacterales</taxon>
        <taxon>Roseobacteraceae</taxon>
        <taxon>Thalassovita</taxon>
    </lineage>
</organism>
<dbReference type="PANTHER" id="PTHR43767:SF1">
    <property type="entry name" value="NONRIBOSOMAL PEPTIDE SYNTHASE PES1 (EUROFUNG)-RELATED"/>
    <property type="match status" value="1"/>
</dbReference>
<evidence type="ECO:0000313" key="3">
    <source>
        <dbReference type="EMBL" id="CUH84424.1"/>
    </source>
</evidence>
<accession>A0A0P1GPI6</accession>
<dbReference type="Pfam" id="PF13193">
    <property type="entry name" value="AMP-binding_C"/>
    <property type="match status" value="1"/>
</dbReference>
<evidence type="ECO:0000259" key="1">
    <source>
        <dbReference type="Pfam" id="PF00501"/>
    </source>
</evidence>
<dbReference type="PROSITE" id="PS00455">
    <property type="entry name" value="AMP_BINDING"/>
    <property type="match status" value="1"/>
</dbReference>
<feature type="domain" description="AMP-dependent synthetase/ligase" evidence="1">
    <location>
        <begin position="45"/>
        <end position="450"/>
    </location>
</feature>
<dbReference type="AlphaFoldDB" id="A0A0P1GPI6"/>
<proteinExistence type="predicted"/>
<dbReference type="InterPro" id="IPR000873">
    <property type="entry name" value="AMP-dep_synth/lig_dom"/>
</dbReference>
<dbReference type="GO" id="GO:0004467">
    <property type="term" value="F:long-chain fatty acid-CoA ligase activity"/>
    <property type="evidence" value="ECO:0007669"/>
    <property type="project" value="UniProtKB-EC"/>
</dbReference>
<dbReference type="EC" id="6.2.1.3" evidence="3"/>
<keyword evidence="3" id="KW-0436">Ligase</keyword>
<dbReference type="STRING" id="340021.TM5383_01634"/>
<dbReference type="InterPro" id="IPR045851">
    <property type="entry name" value="AMP-bd_C_sf"/>
</dbReference>
<dbReference type="InterPro" id="IPR050237">
    <property type="entry name" value="ATP-dep_AMP-bd_enzyme"/>
</dbReference>
<reference evidence="3 4" key="1">
    <citation type="submission" date="2015-09" db="EMBL/GenBank/DDBJ databases">
        <authorList>
            <consortium name="Swine Surveillance"/>
        </authorList>
    </citation>
    <scope>NUCLEOTIDE SEQUENCE [LARGE SCALE GENOMIC DNA]</scope>
    <source>
        <strain evidence="3 4">CECT 8383</strain>
    </source>
</reference>
<sequence>MDDMNGFAQGFTNYQEIQAFEETPFLDHDMPATTYEALQKGTQLNPHSPALTFFISGEAYEKSYTLTHAELMAKVNQTANALRSIGIGRDDVVAFVLPNLPETHYVIWGGSAAGQVLAINPLLEADQIADLMRVANVQVLVTLEKTPKTDLWQKCVAALPSVPSIRQVITCSVFDWMDGPAAAIFGTLGKLRAAKLKVADRVVPVTSLSKLISGARADALTFEPPKGEDISTLLCTGGTTGLPKIARRTHFSEVFDCWAVSQYNPEHINQGAAIFVGLPLFHSNAILVTGLLPLMTGGHVILATPQGYRGDGVIKNFWKMADHFKFATFSGVPTVYAALLDLPRDGLDISSIRFGVCGAAPMPVELFNNFVKKTGVPIVEGYGMTEGAVASSLNPTDPEGGVRIGSIGLPLPYQKMRCAILRDDDTFERWADVDEAGVIMISGANVFEGYMIESQNKGIFFEIEGRRWFNSGDLARQDSDGYFWMTGRKKELIIRGGHNIDPKIIEEAMHAHSGIAMAAAVGRPDVKAGELPVLYYESTTGNDLSIDDLADFAMTHVSERAAVPKDFVRLDALPLTAVGKIHKPTLNMMEIERAIRAEAQATGSEIAALDVVQDSKRGVVAKLQLKSGIDEMRHVLGNYTFAVDYIA</sequence>
<dbReference type="NCBIfam" id="NF005714">
    <property type="entry name" value="PRK07529.1"/>
    <property type="match status" value="1"/>
</dbReference>
<feature type="domain" description="AMP-binding enzyme C-terminal" evidence="2">
    <location>
        <begin position="505"/>
        <end position="580"/>
    </location>
</feature>
<gene>
    <name evidence="3" type="primary">lcfB_3</name>
    <name evidence="3" type="ORF">TM5383_01634</name>
</gene>
<dbReference type="InterPro" id="IPR025110">
    <property type="entry name" value="AMP-bd_C"/>
</dbReference>
<evidence type="ECO:0000259" key="2">
    <source>
        <dbReference type="Pfam" id="PF13193"/>
    </source>
</evidence>
<dbReference type="EMBL" id="CYSF01000007">
    <property type="protein sequence ID" value="CUH84424.1"/>
    <property type="molecule type" value="Genomic_DNA"/>
</dbReference>
<dbReference type="RefSeq" id="WP_143570300.1">
    <property type="nucleotide sequence ID" value="NZ_CYSF01000007.1"/>
</dbReference>
<name>A0A0P1GPI6_9RHOB</name>
<evidence type="ECO:0000313" key="4">
    <source>
        <dbReference type="Proteomes" id="UP000051681"/>
    </source>
</evidence>
<dbReference type="Proteomes" id="UP000051681">
    <property type="component" value="Unassembled WGS sequence"/>
</dbReference>
<dbReference type="InterPro" id="IPR042099">
    <property type="entry name" value="ANL_N_sf"/>
</dbReference>
<dbReference type="PANTHER" id="PTHR43767">
    <property type="entry name" value="LONG-CHAIN-FATTY-ACID--COA LIGASE"/>
    <property type="match status" value="1"/>
</dbReference>
<dbReference type="InterPro" id="IPR020845">
    <property type="entry name" value="AMP-binding_CS"/>
</dbReference>
<dbReference type="Gene3D" id="3.30.300.30">
    <property type="match status" value="1"/>
</dbReference>
<dbReference type="Gene3D" id="3.40.50.12780">
    <property type="entry name" value="N-terminal domain of ligase-like"/>
    <property type="match status" value="1"/>
</dbReference>
<dbReference type="OrthoDB" id="9803968at2"/>
<dbReference type="Pfam" id="PF00501">
    <property type="entry name" value="AMP-binding"/>
    <property type="match status" value="1"/>
</dbReference>
<keyword evidence="4" id="KW-1185">Reference proteome</keyword>